<feature type="region of interest" description="Disordered" evidence="1">
    <location>
        <begin position="1"/>
        <end position="25"/>
    </location>
</feature>
<organism evidence="2">
    <name type="scientific">Streptomyces sp. SID7958</name>
    <dbReference type="NCBI Taxonomy" id="2706093"/>
    <lineage>
        <taxon>Bacteria</taxon>
        <taxon>Bacillati</taxon>
        <taxon>Actinomycetota</taxon>
        <taxon>Actinomycetes</taxon>
        <taxon>Kitasatosporales</taxon>
        <taxon>Streptomycetaceae</taxon>
        <taxon>Streptomyces</taxon>
    </lineage>
</organism>
<dbReference type="EMBL" id="JAAGMU010001046">
    <property type="protein sequence ID" value="NEC81437.1"/>
    <property type="molecule type" value="Genomic_DNA"/>
</dbReference>
<dbReference type="SUPFAM" id="SSF81901">
    <property type="entry name" value="HCP-like"/>
    <property type="match status" value="1"/>
</dbReference>
<sequence>MGDKATLFETGRFVQPSPRQEPDGEAVEVTDEAAEELRQRLAAEAGDVEAMSVLGAMLLRRGDLDGAEPHLRAATAAGDRAAANNLGVLLHQRGYADEAAGWWRIAAVAGSAAAAHALGR</sequence>
<evidence type="ECO:0000256" key="1">
    <source>
        <dbReference type="SAM" id="MobiDB-lite"/>
    </source>
</evidence>
<feature type="non-terminal residue" evidence="2">
    <location>
        <position position="120"/>
    </location>
</feature>
<reference evidence="2" key="1">
    <citation type="submission" date="2020-01" db="EMBL/GenBank/DDBJ databases">
        <title>Insect and environment-associated Actinomycetes.</title>
        <authorList>
            <person name="Currrie C."/>
            <person name="Chevrette M."/>
            <person name="Carlson C."/>
            <person name="Stubbendieck R."/>
            <person name="Wendt-Pienkowski E."/>
        </authorList>
    </citation>
    <scope>NUCLEOTIDE SEQUENCE</scope>
    <source>
        <strain evidence="2">SID7958</strain>
    </source>
</reference>
<protein>
    <submittedName>
        <fullName evidence="2">Tetratricopeptide repeat protein</fullName>
    </submittedName>
</protein>
<proteinExistence type="predicted"/>
<dbReference type="Pfam" id="PF13374">
    <property type="entry name" value="TPR_10"/>
    <property type="match status" value="1"/>
</dbReference>
<evidence type="ECO:0000313" key="2">
    <source>
        <dbReference type="EMBL" id="NEC81437.1"/>
    </source>
</evidence>
<dbReference type="AlphaFoldDB" id="A0A6G3U5F2"/>
<dbReference type="InterPro" id="IPR011990">
    <property type="entry name" value="TPR-like_helical_dom_sf"/>
</dbReference>
<gene>
    <name evidence="2" type="ORF">G3I38_19905</name>
</gene>
<comment type="caution">
    <text evidence="2">The sequence shown here is derived from an EMBL/GenBank/DDBJ whole genome shotgun (WGS) entry which is preliminary data.</text>
</comment>
<accession>A0A6G3U5F2</accession>
<dbReference type="Gene3D" id="1.25.40.10">
    <property type="entry name" value="Tetratricopeptide repeat domain"/>
    <property type="match status" value="1"/>
</dbReference>
<name>A0A6G3U5F2_9ACTN</name>